<evidence type="ECO:0000256" key="1">
    <source>
        <dbReference type="SAM" id="Phobius"/>
    </source>
</evidence>
<evidence type="ECO:0000313" key="3">
    <source>
        <dbReference type="Proteomes" id="UP001146793"/>
    </source>
</evidence>
<dbReference type="EMBL" id="JANTQA010000042">
    <property type="protein sequence ID" value="KAJ3435130.1"/>
    <property type="molecule type" value="Genomic_DNA"/>
</dbReference>
<comment type="caution">
    <text evidence="2">The sequence shown here is derived from an EMBL/GenBank/DDBJ whole genome shotgun (WGS) entry which is preliminary data.</text>
</comment>
<gene>
    <name evidence="2" type="ORF">M0812_02261</name>
</gene>
<dbReference type="Proteomes" id="UP001146793">
    <property type="component" value="Unassembled WGS sequence"/>
</dbReference>
<keyword evidence="1" id="KW-0472">Membrane</keyword>
<name>A0AAV7Z4S2_9EUKA</name>
<feature type="transmembrane region" description="Helical" evidence="1">
    <location>
        <begin position="178"/>
        <end position="200"/>
    </location>
</feature>
<proteinExistence type="predicted"/>
<feature type="transmembrane region" description="Helical" evidence="1">
    <location>
        <begin position="112"/>
        <end position="141"/>
    </location>
</feature>
<dbReference type="AlphaFoldDB" id="A0AAV7Z4S2"/>
<feature type="transmembrane region" description="Helical" evidence="1">
    <location>
        <begin position="147"/>
        <end position="166"/>
    </location>
</feature>
<evidence type="ECO:0008006" key="4">
    <source>
        <dbReference type="Google" id="ProtNLM"/>
    </source>
</evidence>
<accession>A0AAV7Z4S2</accession>
<protein>
    <recommendedName>
        <fullName evidence="4">THH1/TOM1/TOM3 domain-containing protein</fullName>
    </recommendedName>
</protein>
<feature type="transmembrane region" description="Helical" evidence="1">
    <location>
        <begin position="212"/>
        <end position="237"/>
    </location>
</feature>
<sequence>MQITSYKGGKMIYILKVSIFQPRNSNLVHICFENYFVTKKTNSIFLTLVFEMKFYLEGLIRTAPNTGSPWFYILGIFYFILAIACFVDAYLNWSIYRTLKGKSEGAKFRVVILFFCGWLMIQRAIMTFVPTVMNIYVIFLFHQSVPLYLQYAIYSTFVLFLTKIVFYSKDNASKLNKLIQPIYGFSHLLLIVGVFIYPWYMTNHINENNFHVGNYGIAMVLYFLLSIFSIGFVLRVYWVIKNFHLNLNKKVKVKQTLFLISVISLLYFIQAIYGFFAIIGKNKIDKWANKKFLAKKSSYYAFIFFYLAITEISPCFIIWTVFHISLKRTRKVIYDSIPSTGIQSKNEDEFHFGSDSSFMDEFED</sequence>
<feature type="transmembrane region" description="Helical" evidence="1">
    <location>
        <begin position="257"/>
        <end position="279"/>
    </location>
</feature>
<keyword evidence="1" id="KW-1133">Transmembrane helix</keyword>
<keyword evidence="1" id="KW-0812">Transmembrane</keyword>
<feature type="transmembrane region" description="Helical" evidence="1">
    <location>
        <begin position="70"/>
        <end position="91"/>
    </location>
</feature>
<feature type="transmembrane region" description="Helical" evidence="1">
    <location>
        <begin position="299"/>
        <end position="322"/>
    </location>
</feature>
<evidence type="ECO:0000313" key="2">
    <source>
        <dbReference type="EMBL" id="KAJ3435130.1"/>
    </source>
</evidence>
<organism evidence="2 3">
    <name type="scientific">Anaeramoeba flamelloides</name>
    <dbReference type="NCBI Taxonomy" id="1746091"/>
    <lineage>
        <taxon>Eukaryota</taxon>
        <taxon>Metamonada</taxon>
        <taxon>Anaeramoebidae</taxon>
        <taxon>Anaeramoeba</taxon>
    </lineage>
</organism>
<reference evidence="2" key="1">
    <citation type="submission" date="2022-08" db="EMBL/GenBank/DDBJ databases">
        <title>Novel sulphate-reducing endosymbionts in the free-living metamonad Anaeramoeba.</title>
        <authorList>
            <person name="Jerlstrom-Hultqvist J."/>
            <person name="Cepicka I."/>
            <person name="Gallot-Lavallee L."/>
            <person name="Salas-Leiva D."/>
            <person name="Curtis B.A."/>
            <person name="Zahonova K."/>
            <person name="Pipaliya S."/>
            <person name="Dacks J."/>
            <person name="Roger A.J."/>
        </authorList>
    </citation>
    <scope>NUCLEOTIDE SEQUENCE</scope>
    <source>
        <strain evidence="2">Busselton2</strain>
    </source>
</reference>